<dbReference type="NCBIfam" id="NF005760">
    <property type="entry name" value="PRK07586.1"/>
    <property type="match status" value="1"/>
</dbReference>
<organism evidence="5 6">
    <name type="scientific">Variovorax terrae</name>
    <dbReference type="NCBI Taxonomy" id="2923278"/>
    <lineage>
        <taxon>Bacteria</taxon>
        <taxon>Pseudomonadati</taxon>
        <taxon>Pseudomonadota</taxon>
        <taxon>Betaproteobacteria</taxon>
        <taxon>Burkholderiales</taxon>
        <taxon>Comamonadaceae</taxon>
        <taxon>Variovorax</taxon>
    </lineage>
</organism>
<dbReference type="SUPFAM" id="SSF52518">
    <property type="entry name" value="Thiamin diphosphate-binding fold (THDP-binding)"/>
    <property type="match status" value="2"/>
</dbReference>
<feature type="domain" description="Thiamine pyrophosphate enzyme N-terminal TPP-binding" evidence="4">
    <location>
        <begin position="1"/>
        <end position="105"/>
    </location>
</feature>
<evidence type="ECO:0000313" key="5">
    <source>
        <dbReference type="EMBL" id="MCJ0763457.1"/>
    </source>
</evidence>
<dbReference type="InterPro" id="IPR045229">
    <property type="entry name" value="TPP_enz"/>
</dbReference>
<dbReference type="AlphaFoldDB" id="A0A9X1VWZ5"/>
<keyword evidence="6" id="KW-1185">Reference proteome</keyword>
<dbReference type="CDD" id="cd02002">
    <property type="entry name" value="TPP_BFDC"/>
    <property type="match status" value="1"/>
</dbReference>
<dbReference type="Pfam" id="PF02776">
    <property type="entry name" value="TPP_enzyme_N"/>
    <property type="match status" value="1"/>
</dbReference>
<evidence type="ECO:0000313" key="6">
    <source>
        <dbReference type="Proteomes" id="UP001139447"/>
    </source>
</evidence>
<proteinExistence type="inferred from homology"/>
<dbReference type="CDD" id="cd07035">
    <property type="entry name" value="TPP_PYR_POX_like"/>
    <property type="match status" value="1"/>
</dbReference>
<dbReference type="PANTHER" id="PTHR18968:SF86">
    <property type="entry name" value="ACETOLACTATE SYNTHASE LARGE SUBUNIT ILVX-RELATED"/>
    <property type="match status" value="1"/>
</dbReference>
<evidence type="ECO:0000256" key="2">
    <source>
        <dbReference type="ARBA" id="ARBA00023052"/>
    </source>
</evidence>
<dbReference type="PANTHER" id="PTHR18968">
    <property type="entry name" value="THIAMINE PYROPHOSPHATE ENZYMES"/>
    <property type="match status" value="1"/>
</dbReference>
<gene>
    <name evidence="5" type="ORF">MMF98_09570</name>
</gene>
<dbReference type="GO" id="GO:0003984">
    <property type="term" value="F:acetolactate synthase activity"/>
    <property type="evidence" value="ECO:0007669"/>
    <property type="project" value="TreeGrafter"/>
</dbReference>
<dbReference type="InterPro" id="IPR029061">
    <property type="entry name" value="THDP-binding"/>
</dbReference>
<dbReference type="Proteomes" id="UP001139447">
    <property type="component" value="Unassembled WGS sequence"/>
</dbReference>
<comment type="similarity">
    <text evidence="1">Belongs to the TPP enzyme family.</text>
</comment>
<dbReference type="GO" id="GO:0030976">
    <property type="term" value="F:thiamine pyrophosphate binding"/>
    <property type="evidence" value="ECO:0007669"/>
    <property type="project" value="InterPro"/>
</dbReference>
<dbReference type="InterPro" id="IPR011766">
    <property type="entry name" value="TPP_enzyme_TPP-bd"/>
</dbReference>
<name>A0A9X1VWZ5_9BURK</name>
<evidence type="ECO:0000259" key="4">
    <source>
        <dbReference type="Pfam" id="PF02776"/>
    </source>
</evidence>
<dbReference type="Gene3D" id="3.40.50.970">
    <property type="match status" value="2"/>
</dbReference>
<reference evidence="5" key="1">
    <citation type="submission" date="2022-03" db="EMBL/GenBank/DDBJ databases">
        <authorList>
            <person name="Woo C.Y."/>
        </authorList>
    </citation>
    <scope>NUCLEOTIDE SEQUENCE</scope>
    <source>
        <strain evidence="5">CYS-02</strain>
    </source>
</reference>
<evidence type="ECO:0000259" key="3">
    <source>
        <dbReference type="Pfam" id="PF02775"/>
    </source>
</evidence>
<protein>
    <submittedName>
        <fullName evidence="5">Acetolactate synthase large subunit</fullName>
    </submittedName>
</protein>
<feature type="domain" description="Thiamine pyrophosphate enzyme TPP-binding" evidence="3">
    <location>
        <begin position="381"/>
        <end position="509"/>
    </location>
</feature>
<dbReference type="InterPro" id="IPR012001">
    <property type="entry name" value="Thiamin_PyroP_enz_TPP-bd_dom"/>
</dbReference>
<comment type="caution">
    <text evidence="5">The sequence shown here is derived from an EMBL/GenBank/DDBJ whole genome shotgun (WGS) entry which is preliminary data.</text>
</comment>
<sequence length="512" mass="53421">MNGAEALLRSLVGAGIDTCFSNPGTSEMHFVSALDRVAGMRAVPALAEGVATGAADGYGRMTRRPAATLLHCGPGLANGLANLHNARRARSPIVNLIGDLSHGHRPADPPLAMDIEALARTVSSWTRTVLDVHAVARDGVAAVAASLTAGRGIASLVLPSDVCWSDGVQFAMPGKAAATTLVDAATVEKARSALSGPASALLLGGDALTGDALLLAGAIARRTGALLLTESSIARIERGQGRPVVQRIPYAPSAAVSFMAGIRRLVLAGAKRPVFSFSGPDGRSHPEAEGIDVSTLVHAEEDVADALERLARALDCAPWTAEEEGTDAAQPACGPINPDALAQSLAVLMPRECIVVDESVSFGRNMFLMTQRAAAHDWLQLTGGAIGMGMPLATGAAVACPGRRVVNLEADGSALYTLQALWTQAREQLSVTTIIISNRRYAILFDEMKRVGAKTSTVSEDLLTLDRPDIDWVKLASGFGVEAERATSMEAFNAAFQRAIEAHGPRLIELVV</sequence>
<keyword evidence="2" id="KW-0786">Thiamine pyrophosphate</keyword>
<dbReference type="GO" id="GO:0044281">
    <property type="term" value="P:small molecule metabolic process"/>
    <property type="evidence" value="ECO:0007669"/>
    <property type="project" value="UniProtKB-ARBA"/>
</dbReference>
<evidence type="ECO:0000256" key="1">
    <source>
        <dbReference type="ARBA" id="ARBA00007812"/>
    </source>
</evidence>
<dbReference type="RefSeq" id="WP_243306048.1">
    <property type="nucleotide sequence ID" value="NZ_JALGBI010000001.1"/>
</dbReference>
<dbReference type="EMBL" id="JALGBI010000001">
    <property type="protein sequence ID" value="MCJ0763457.1"/>
    <property type="molecule type" value="Genomic_DNA"/>
</dbReference>
<dbReference type="GO" id="GO:0050660">
    <property type="term" value="F:flavin adenine dinucleotide binding"/>
    <property type="evidence" value="ECO:0007669"/>
    <property type="project" value="TreeGrafter"/>
</dbReference>
<accession>A0A9X1VWZ5</accession>
<dbReference type="Pfam" id="PF02775">
    <property type="entry name" value="TPP_enzyme_C"/>
    <property type="match status" value="1"/>
</dbReference>